<evidence type="ECO:0000313" key="2">
    <source>
        <dbReference type="EnsemblProtists" id="HpaP804808"/>
    </source>
</evidence>
<sequence>MSWSAPRLRLREASATLLVRVRNTGGRSARERAKAIARRVTKKDQKRGSAREKRLYMQVAATVRNDGCSAIVWTKIYPNQL</sequence>
<reference evidence="2" key="2">
    <citation type="submission" date="2015-06" db="UniProtKB">
        <authorList>
            <consortium name="EnsemblProtists"/>
        </authorList>
    </citation>
    <scope>IDENTIFICATION</scope>
    <source>
        <strain evidence="2">Emoy2</strain>
    </source>
</reference>
<accession>M4BEU0</accession>
<organism evidence="2 3">
    <name type="scientific">Hyaloperonospora arabidopsidis (strain Emoy2)</name>
    <name type="common">Downy mildew agent</name>
    <name type="synonym">Peronospora arabidopsidis</name>
    <dbReference type="NCBI Taxonomy" id="559515"/>
    <lineage>
        <taxon>Eukaryota</taxon>
        <taxon>Sar</taxon>
        <taxon>Stramenopiles</taxon>
        <taxon>Oomycota</taxon>
        <taxon>Peronosporomycetes</taxon>
        <taxon>Peronosporales</taxon>
        <taxon>Peronosporaceae</taxon>
        <taxon>Hyaloperonospora</taxon>
    </lineage>
</organism>
<name>M4BEU0_HYAAE</name>
<dbReference type="VEuPathDB" id="FungiDB:HpaG804808"/>
<reference evidence="3" key="1">
    <citation type="journal article" date="2010" name="Science">
        <title>Signatures of adaptation to obligate biotrophy in the Hyaloperonospora arabidopsidis genome.</title>
        <authorList>
            <person name="Baxter L."/>
            <person name="Tripathy S."/>
            <person name="Ishaque N."/>
            <person name="Boot N."/>
            <person name="Cabral A."/>
            <person name="Kemen E."/>
            <person name="Thines M."/>
            <person name="Ah-Fong A."/>
            <person name="Anderson R."/>
            <person name="Badejoko W."/>
            <person name="Bittner-Eddy P."/>
            <person name="Boore J.L."/>
            <person name="Chibucos M.C."/>
            <person name="Coates M."/>
            <person name="Dehal P."/>
            <person name="Delehaunty K."/>
            <person name="Dong S."/>
            <person name="Downton P."/>
            <person name="Dumas B."/>
            <person name="Fabro G."/>
            <person name="Fronick C."/>
            <person name="Fuerstenberg S.I."/>
            <person name="Fulton L."/>
            <person name="Gaulin E."/>
            <person name="Govers F."/>
            <person name="Hughes L."/>
            <person name="Humphray S."/>
            <person name="Jiang R.H."/>
            <person name="Judelson H."/>
            <person name="Kamoun S."/>
            <person name="Kyung K."/>
            <person name="Meijer H."/>
            <person name="Minx P."/>
            <person name="Morris P."/>
            <person name="Nelson J."/>
            <person name="Phuntumart V."/>
            <person name="Qutob D."/>
            <person name="Rehmany A."/>
            <person name="Rougon-Cardoso A."/>
            <person name="Ryden P."/>
            <person name="Torto-Alalibo T."/>
            <person name="Studholme D."/>
            <person name="Wang Y."/>
            <person name="Win J."/>
            <person name="Wood J."/>
            <person name="Clifton S.W."/>
            <person name="Rogers J."/>
            <person name="Van den Ackerveken G."/>
            <person name="Jones J.D."/>
            <person name="McDowell J.M."/>
            <person name="Beynon J."/>
            <person name="Tyler B.M."/>
        </authorList>
    </citation>
    <scope>NUCLEOTIDE SEQUENCE [LARGE SCALE GENOMIC DNA]</scope>
    <source>
        <strain evidence="3">Emoy2</strain>
    </source>
</reference>
<evidence type="ECO:0000256" key="1">
    <source>
        <dbReference type="SAM" id="MobiDB-lite"/>
    </source>
</evidence>
<dbReference type="InParanoid" id="M4BEU0"/>
<keyword evidence="3" id="KW-1185">Reference proteome</keyword>
<evidence type="ECO:0000313" key="3">
    <source>
        <dbReference type="Proteomes" id="UP000011713"/>
    </source>
</evidence>
<dbReference type="EMBL" id="JH598187">
    <property type="status" value="NOT_ANNOTATED_CDS"/>
    <property type="molecule type" value="Genomic_DNA"/>
</dbReference>
<dbReference type="AlphaFoldDB" id="M4BEU0"/>
<feature type="region of interest" description="Disordered" evidence="1">
    <location>
        <begin position="29"/>
        <end position="49"/>
    </location>
</feature>
<dbReference type="Proteomes" id="UP000011713">
    <property type="component" value="Unassembled WGS sequence"/>
</dbReference>
<dbReference type="EnsemblProtists" id="HpaT804808">
    <property type="protein sequence ID" value="HpaP804808"/>
    <property type="gene ID" value="HpaG804808"/>
</dbReference>
<proteinExistence type="predicted"/>
<dbReference type="HOGENOM" id="CLU_2578973_0_0_1"/>
<protein>
    <submittedName>
        <fullName evidence="2">Uncharacterized protein</fullName>
    </submittedName>
</protein>